<proteinExistence type="predicted"/>
<dbReference type="EMBL" id="CP011801">
    <property type="protein sequence ID" value="ALA56643.1"/>
    <property type="molecule type" value="Genomic_DNA"/>
</dbReference>
<reference evidence="1 2" key="1">
    <citation type="journal article" date="2015" name="Proc. Natl. Acad. Sci. U.S.A.">
        <title>Expanded metabolic versatility of ubiquitous nitrite-oxidizing bacteria from the genus Nitrospira.</title>
        <authorList>
            <person name="Koch H."/>
            <person name="Lucker S."/>
            <person name="Albertsen M."/>
            <person name="Kitzinger K."/>
            <person name="Herbold C."/>
            <person name="Spieck E."/>
            <person name="Nielsen P.H."/>
            <person name="Wagner M."/>
            <person name="Daims H."/>
        </authorList>
    </citation>
    <scope>NUCLEOTIDE SEQUENCE [LARGE SCALE GENOMIC DNA]</scope>
    <source>
        <strain evidence="1 2">NSP M-1</strain>
    </source>
</reference>
<dbReference type="KEGG" id="nmv:NITMOv2_0203"/>
<sequence>MLYPLAKNITRARGRARLVWRRGWEFDVALFALLQRGPAPSYAPHAGDISPAGPLFESHPLFETACVYRLAFSFCLARRHERALFGGEGGIRTHGPVAGTHAFQACRFVHSRTSPRRSSEEKAS</sequence>
<gene>
    <name evidence="1" type="ORF">NITMOv2_0203</name>
</gene>
<evidence type="ECO:0000313" key="1">
    <source>
        <dbReference type="EMBL" id="ALA56643.1"/>
    </source>
</evidence>
<dbReference type="Proteomes" id="UP000069205">
    <property type="component" value="Chromosome"/>
</dbReference>
<name>A0A0K2G6R8_NITMO</name>
<dbReference type="AlphaFoldDB" id="A0A0K2G6R8"/>
<dbReference type="STRING" id="42253.NITMOv2_0203"/>
<accession>A0A0K2G6R8</accession>
<protein>
    <submittedName>
        <fullName evidence="1">Uncharacterized protein</fullName>
    </submittedName>
</protein>
<evidence type="ECO:0000313" key="2">
    <source>
        <dbReference type="Proteomes" id="UP000069205"/>
    </source>
</evidence>
<keyword evidence="2" id="KW-1185">Reference proteome</keyword>
<organism evidence="1 2">
    <name type="scientific">Nitrospira moscoviensis</name>
    <dbReference type="NCBI Taxonomy" id="42253"/>
    <lineage>
        <taxon>Bacteria</taxon>
        <taxon>Pseudomonadati</taxon>
        <taxon>Nitrospirota</taxon>
        <taxon>Nitrospiria</taxon>
        <taxon>Nitrospirales</taxon>
        <taxon>Nitrospiraceae</taxon>
        <taxon>Nitrospira</taxon>
    </lineage>
</organism>